<organism evidence="3 4">
    <name type="scientific">Maylandia zebra</name>
    <name type="common">zebra mbuna</name>
    <dbReference type="NCBI Taxonomy" id="106582"/>
    <lineage>
        <taxon>Eukaryota</taxon>
        <taxon>Metazoa</taxon>
        <taxon>Chordata</taxon>
        <taxon>Craniata</taxon>
        <taxon>Vertebrata</taxon>
        <taxon>Euteleostomi</taxon>
        <taxon>Actinopterygii</taxon>
        <taxon>Neopterygii</taxon>
        <taxon>Teleostei</taxon>
        <taxon>Neoteleostei</taxon>
        <taxon>Acanthomorphata</taxon>
        <taxon>Ovalentaria</taxon>
        <taxon>Cichlomorphae</taxon>
        <taxon>Cichliformes</taxon>
        <taxon>Cichlidae</taxon>
        <taxon>African cichlids</taxon>
        <taxon>Pseudocrenilabrinae</taxon>
        <taxon>Haplochromini</taxon>
        <taxon>Maylandia</taxon>
        <taxon>Maylandia zebra complex</taxon>
    </lineage>
</organism>
<dbReference type="Proteomes" id="UP000265160">
    <property type="component" value="LG7"/>
</dbReference>
<keyword evidence="4" id="KW-1185">Reference proteome</keyword>
<dbReference type="STRING" id="106582.ENSMZEP00005026766"/>
<reference evidence="3" key="2">
    <citation type="submission" date="2025-08" db="UniProtKB">
        <authorList>
            <consortium name="Ensembl"/>
        </authorList>
    </citation>
    <scope>IDENTIFICATION</scope>
</reference>
<keyword evidence="1" id="KW-0812">Transmembrane</keyword>
<dbReference type="GeneTree" id="ENSGT01000000220317"/>
<feature type="transmembrane region" description="Helical" evidence="1">
    <location>
        <begin position="114"/>
        <end position="138"/>
    </location>
</feature>
<name>A0A3P9CY70_9CICH</name>
<sequence length="184" mass="20924">MAACWLLRSLSSNFSTVLPLLARSASLSPLQLASKPYFGRTLASSSRLSAALKFTDKHEWIRVEDGIGTVGISNFAQVSIPPLRVHFTDRCQNVISGICQKKKEKKMITGVVLINYQLIVDFRVLCVMCLIVLVNRLYMLYMKNKEMACFASIFMALHYSIYIIINPVLFWPHNIFIIVLFLML</sequence>
<dbReference type="AlphaFoldDB" id="A0A3P9CY70"/>
<keyword evidence="2" id="KW-0732">Signal</keyword>
<evidence type="ECO:0000256" key="2">
    <source>
        <dbReference type="SAM" id="SignalP"/>
    </source>
</evidence>
<reference evidence="3" key="3">
    <citation type="submission" date="2025-09" db="UniProtKB">
        <authorList>
            <consortium name="Ensembl"/>
        </authorList>
    </citation>
    <scope>IDENTIFICATION</scope>
</reference>
<feature type="transmembrane region" description="Helical" evidence="1">
    <location>
        <begin position="159"/>
        <end position="183"/>
    </location>
</feature>
<proteinExistence type="predicted"/>
<evidence type="ECO:0000313" key="3">
    <source>
        <dbReference type="Ensembl" id="ENSMZEP00005026766.1"/>
    </source>
</evidence>
<evidence type="ECO:0000313" key="4">
    <source>
        <dbReference type="Proteomes" id="UP000265160"/>
    </source>
</evidence>
<feature type="chain" id="PRO_5018084064" evidence="2">
    <location>
        <begin position="16"/>
        <end position="184"/>
    </location>
</feature>
<keyword evidence="1" id="KW-1133">Transmembrane helix</keyword>
<dbReference type="Ensembl" id="ENSMZET00005027624.1">
    <property type="protein sequence ID" value="ENSMZEP00005026766.1"/>
    <property type="gene ID" value="ENSMZEG00005019956.1"/>
</dbReference>
<reference evidence="3 4" key="1">
    <citation type="journal article" date="2014" name="Nature">
        <title>The genomic substrate for adaptive radiation in African cichlid fish.</title>
        <authorList>
            <person name="Brawand D."/>
            <person name="Wagner C.E."/>
            <person name="Li Y.I."/>
            <person name="Malinsky M."/>
            <person name="Keller I."/>
            <person name="Fan S."/>
            <person name="Simakov O."/>
            <person name="Ng A.Y."/>
            <person name="Lim Z.W."/>
            <person name="Bezault E."/>
            <person name="Turner-Maier J."/>
            <person name="Johnson J."/>
            <person name="Alcazar R."/>
            <person name="Noh H.J."/>
            <person name="Russell P."/>
            <person name="Aken B."/>
            <person name="Alfoldi J."/>
            <person name="Amemiya C."/>
            <person name="Azzouzi N."/>
            <person name="Baroiller J.F."/>
            <person name="Barloy-Hubler F."/>
            <person name="Berlin A."/>
            <person name="Bloomquist R."/>
            <person name="Carleton K.L."/>
            <person name="Conte M.A."/>
            <person name="D'Cotta H."/>
            <person name="Eshel O."/>
            <person name="Gaffney L."/>
            <person name="Galibert F."/>
            <person name="Gante H.F."/>
            <person name="Gnerre S."/>
            <person name="Greuter L."/>
            <person name="Guyon R."/>
            <person name="Haddad N.S."/>
            <person name="Haerty W."/>
            <person name="Harris R.M."/>
            <person name="Hofmann H.A."/>
            <person name="Hourlier T."/>
            <person name="Hulata G."/>
            <person name="Jaffe D.B."/>
            <person name="Lara M."/>
            <person name="Lee A.P."/>
            <person name="MacCallum I."/>
            <person name="Mwaiko S."/>
            <person name="Nikaido M."/>
            <person name="Nishihara H."/>
            <person name="Ozouf-Costaz C."/>
            <person name="Penman D.J."/>
            <person name="Przybylski D."/>
            <person name="Rakotomanga M."/>
            <person name="Renn S.C.P."/>
            <person name="Ribeiro F.J."/>
            <person name="Ron M."/>
            <person name="Salzburger W."/>
            <person name="Sanchez-Pulido L."/>
            <person name="Santos M.E."/>
            <person name="Searle S."/>
            <person name="Sharpe T."/>
            <person name="Swofford R."/>
            <person name="Tan F.J."/>
            <person name="Williams L."/>
            <person name="Young S."/>
            <person name="Yin S."/>
            <person name="Okada N."/>
            <person name="Kocher T.D."/>
            <person name="Miska E.A."/>
            <person name="Lander E.S."/>
            <person name="Venkatesh B."/>
            <person name="Fernald R.D."/>
            <person name="Meyer A."/>
            <person name="Ponting C.P."/>
            <person name="Streelman J.T."/>
            <person name="Lindblad-Toh K."/>
            <person name="Seehausen O."/>
            <person name="Di Palma F."/>
        </authorList>
    </citation>
    <scope>NUCLEOTIDE SEQUENCE</scope>
</reference>
<keyword evidence="1" id="KW-0472">Membrane</keyword>
<accession>A0A3P9CY70</accession>
<evidence type="ECO:0000256" key="1">
    <source>
        <dbReference type="SAM" id="Phobius"/>
    </source>
</evidence>
<protein>
    <submittedName>
        <fullName evidence="3">Glycine cleavage system H protein, mitochondrial</fullName>
    </submittedName>
</protein>
<dbReference type="Gene3D" id="2.40.50.100">
    <property type="match status" value="1"/>
</dbReference>
<feature type="signal peptide" evidence="2">
    <location>
        <begin position="1"/>
        <end position="15"/>
    </location>
</feature>